<evidence type="ECO:0000256" key="1">
    <source>
        <dbReference type="SAM" id="MobiDB-lite"/>
    </source>
</evidence>
<dbReference type="PANTHER" id="PTHR33164">
    <property type="entry name" value="TRANSCRIPTIONAL REGULATOR, MARR FAMILY"/>
    <property type="match status" value="1"/>
</dbReference>
<accession>A0A0U5B7D2</accession>
<dbReference type="SUPFAM" id="SSF46785">
    <property type="entry name" value="Winged helix' DNA-binding domain"/>
    <property type="match status" value="1"/>
</dbReference>
<feature type="domain" description="HTH marR-type" evidence="2">
    <location>
        <begin position="61"/>
        <end position="196"/>
    </location>
</feature>
<dbReference type="AlphaFoldDB" id="A0A0U5B7D2"/>
<dbReference type="InterPro" id="IPR011991">
    <property type="entry name" value="ArsR-like_HTH"/>
</dbReference>
<reference evidence="4" key="1">
    <citation type="submission" date="2015-12" db="EMBL/GenBank/DDBJ databases">
        <authorList>
            <person name="Shamseldin A."/>
            <person name="Moawad H."/>
            <person name="Abd El-Rahim W.M."/>
            <person name="Sadowsky M.J."/>
        </authorList>
    </citation>
    <scope>NUCLEOTIDE SEQUENCE [LARGE SCALE GENOMIC DNA]</scope>
    <source>
        <strain evidence="4">JAM AC0309</strain>
    </source>
</reference>
<dbReference type="GO" id="GO:0006950">
    <property type="term" value="P:response to stress"/>
    <property type="evidence" value="ECO:0007669"/>
    <property type="project" value="TreeGrafter"/>
</dbReference>
<dbReference type="KEGG" id="malk:MalAC0309_0903"/>
<dbReference type="PANTHER" id="PTHR33164:SF104">
    <property type="entry name" value="TRANSCRIPTIONAL REGULATORY PROTEIN"/>
    <property type="match status" value="1"/>
</dbReference>
<dbReference type="InterPro" id="IPR036388">
    <property type="entry name" value="WH-like_DNA-bd_sf"/>
</dbReference>
<dbReference type="PRINTS" id="PR00598">
    <property type="entry name" value="HTHMARR"/>
</dbReference>
<dbReference type="Proteomes" id="UP000218965">
    <property type="component" value="Chromosome"/>
</dbReference>
<dbReference type="EMBL" id="AP017315">
    <property type="protein sequence ID" value="BAU31769.1"/>
    <property type="molecule type" value="Genomic_DNA"/>
</dbReference>
<dbReference type="InterPro" id="IPR036390">
    <property type="entry name" value="WH_DNA-bd_sf"/>
</dbReference>
<proteinExistence type="predicted"/>
<dbReference type="InterPro" id="IPR039422">
    <property type="entry name" value="MarR/SlyA-like"/>
</dbReference>
<dbReference type="GO" id="GO:0003700">
    <property type="term" value="F:DNA-binding transcription factor activity"/>
    <property type="evidence" value="ECO:0007669"/>
    <property type="project" value="InterPro"/>
</dbReference>
<dbReference type="SMART" id="SM00347">
    <property type="entry name" value="HTH_MARR"/>
    <property type="match status" value="1"/>
</dbReference>
<feature type="region of interest" description="Disordered" evidence="1">
    <location>
        <begin position="1"/>
        <end position="58"/>
    </location>
</feature>
<reference evidence="3 4" key="2">
    <citation type="submission" date="2016-01" db="EMBL/GenBank/DDBJ databases">
        <title>Microcella alkaliphila JAM AC0309 whole genome shotgun sequence.</title>
        <authorList>
            <person name="Kurata A."/>
            <person name="Hirose Y."/>
            <person name="Kishimoto N."/>
            <person name="Kobayashi T."/>
        </authorList>
    </citation>
    <scope>NUCLEOTIDE SEQUENCE [LARGE SCALE GENOMIC DNA]</scope>
    <source>
        <strain evidence="3 4">JAM AC0309</strain>
    </source>
</reference>
<protein>
    <submittedName>
        <fullName evidence="3">Transcriptional regulator, MarR family</fullName>
    </submittedName>
</protein>
<sequence>MSNFSGSDADAPRETDPREADPREADPREADPRETDPRDSDRVASIQAEWRRERPEIDPSPQGIIGRLHRVAAYLTTELEAVYREFDLSTGEFDVLAALRRAGEPYERTPSELAERTMITSGGLTKRCDRLETAGLIERRVAESDRRGRVVALTPAGLDLIDRAYAAHMRNEHRLIAALDEDDRGALQGGLARWLAHFEAPGRVIEALPAKT</sequence>
<evidence type="ECO:0000313" key="3">
    <source>
        <dbReference type="EMBL" id="BAU31769.1"/>
    </source>
</evidence>
<feature type="compositionally biased region" description="Basic and acidic residues" evidence="1">
    <location>
        <begin position="10"/>
        <end position="42"/>
    </location>
</feature>
<dbReference type="PROSITE" id="PS50995">
    <property type="entry name" value="HTH_MARR_2"/>
    <property type="match status" value="1"/>
</dbReference>
<dbReference type="Pfam" id="PF12802">
    <property type="entry name" value="MarR_2"/>
    <property type="match status" value="1"/>
</dbReference>
<evidence type="ECO:0000313" key="4">
    <source>
        <dbReference type="Proteomes" id="UP000218965"/>
    </source>
</evidence>
<organism evidence="3 4">
    <name type="scientific">Microcella alkaliphila</name>
    <dbReference type="NCBI Taxonomy" id="279828"/>
    <lineage>
        <taxon>Bacteria</taxon>
        <taxon>Bacillati</taxon>
        <taxon>Actinomycetota</taxon>
        <taxon>Actinomycetes</taxon>
        <taxon>Micrococcales</taxon>
        <taxon>Microbacteriaceae</taxon>
        <taxon>Microcella</taxon>
    </lineage>
</organism>
<dbReference type="InterPro" id="IPR000835">
    <property type="entry name" value="HTH_MarR-typ"/>
</dbReference>
<name>A0A0U5B7D2_9MICO</name>
<dbReference type="CDD" id="cd00090">
    <property type="entry name" value="HTH_ARSR"/>
    <property type="match status" value="1"/>
</dbReference>
<dbReference type="Gene3D" id="1.10.10.10">
    <property type="entry name" value="Winged helix-like DNA-binding domain superfamily/Winged helix DNA-binding domain"/>
    <property type="match status" value="1"/>
</dbReference>
<evidence type="ECO:0000259" key="2">
    <source>
        <dbReference type="PROSITE" id="PS50995"/>
    </source>
</evidence>
<gene>
    <name evidence="3" type="ORF">MalAC0309_0903</name>
</gene>